<evidence type="ECO:0000256" key="1">
    <source>
        <dbReference type="SAM" id="MobiDB-lite"/>
    </source>
</evidence>
<reference evidence="2" key="1">
    <citation type="submission" date="2018-02" db="EMBL/GenBank/DDBJ databases">
        <title>Rhizophora mucronata_Transcriptome.</title>
        <authorList>
            <person name="Meera S.P."/>
            <person name="Sreeshan A."/>
            <person name="Augustine A."/>
        </authorList>
    </citation>
    <scope>NUCLEOTIDE SEQUENCE</scope>
    <source>
        <tissue evidence="2">Leaf</tissue>
    </source>
</reference>
<dbReference type="AlphaFoldDB" id="A0A2P2PWW6"/>
<feature type="region of interest" description="Disordered" evidence="1">
    <location>
        <begin position="1"/>
        <end position="24"/>
    </location>
</feature>
<dbReference type="EMBL" id="GGEC01078772">
    <property type="protein sequence ID" value="MBX59256.1"/>
    <property type="molecule type" value="Transcribed_RNA"/>
</dbReference>
<accession>A0A2P2PWW6</accession>
<evidence type="ECO:0000313" key="2">
    <source>
        <dbReference type="EMBL" id="MBX59256.1"/>
    </source>
</evidence>
<feature type="compositionally biased region" description="Polar residues" evidence="1">
    <location>
        <begin position="1"/>
        <end position="10"/>
    </location>
</feature>
<sequence length="24" mass="2876">MLSVTAQNHRVQTKRKRKTNLPRL</sequence>
<protein>
    <submittedName>
        <fullName evidence="2">Uncharacterized protein</fullName>
    </submittedName>
</protein>
<feature type="compositionally biased region" description="Basic residues" evidence="1">
    <location>
        <begin position="11"/>
        <end position="24"/>
    </location>
</feature>
<organism evidence="2">
    <name type="scientific">Rhizophora mucronata</name>
    <name type="common">Asiatic mangrove</name>
    <dbReference type="NCBI Taxonomy" id="61149"/>
    <lineage>
        <taxon>Eukaryota</taxon>
        <taxon>Viridiplantae</taxon>
        <taxon>Streptophyta</taxon>
        <taxon>Embryophyta</taxon>
        <taxon>Tracheophyta</taxon>
        <taxon>Spermatophyta</taxon>
        <taxon>Magnoliopsida</taxon>
        <taxon>eudicotyledons</taxon>
        <taxon>Gunneridae</taxon>
        <taxon>Pentapetalae</taxon>
        <taxon>rosids</taxon>
        <taxon>fabids</taxon>
        <taxon>Malpighiales</taxon>
        <taxon>Rhizophoraceae</taxon>
        <taxon>Rhizophora</taxon>
    </lineage>
</organism>
<name>A0A2P2PWW6_RHIMU</name>
<proteinExistence type="predicted"/>